<name>A0A2H5FKR6_9GAMM</name>
<dbReference type="AlphaFoldDB" id="A0A2H5FKR6"/>
<dbReference type="EMBL" id="CP025491">
    <property type="protein sequence ID" value="AUH72157.1"/>
    <property type="molecule type" value="Genomic_DNA"/>
</dbReference>
<dbReference type="RefSeq" id="WP_101899800.1">
    <property type="nucleotide sequence ID" value="NZ_CP025491.2"/>
</dbReference>
<proteinExistence type="predicted"/>
<evidence type="ECO:0000313" key="1">
    <source>
        <dbReference type="EMBL" id="AUH72157.1"/>
    </source>
</evidence>
<evidence type="ECO:0008006" key="3">
    <source>
        <dbReference type="Google" id="ProtNLM"/>
    </source>
</evidence>
<dbReference type="KEGG" id="lsh:CAB17_08830"/>
<dbReference type="Proteomes" id="UP000234343">
    <property type="component" value="Chromosome"/>
</dbReference>
<keyword evidence="2" id="KW-1185">Reference proteome</keyword>
<gene>
    <name evidence="1" type="ORF">CAB17_08830</name>
</gene>
<protein>
    <recommendedName>
        <fullName evidence="3">Dot/Icm secretion system substrate</fullName>
    </recommendedName>
</protein>
<sequence length="491" mass="55854">MREKNETAAYLQALKANPIDSSDFILLTTALLKKELGEKVKQEVDEIMTLYLHLEKDKAILAIEKICETHREISENHLLSTTIVEAKKRVTDNPIENQSRRYFETRFATNLFESMEEESPVFYDGMQKLSDLVKELNPGLYDKDIGKGKDDVAITTMEGAKSVVGTIRELGDTTPDFTLKRNAVRRNSPAAYKTKDRLNDPVRGTNEENNVFSQNPGIMKSIHAMPFNERTSEEQNRIVDSYALNPAVKDGYSATKIHVPFVNSVSGTAFSTVTLAGAFIEKHPQDPDLQEHVDNIILTFVARAVNEGFHSLREIMDVFKEPAVQKVINDHKVELRIKYPPEVLNKSFQEAVQYSTKICLGRCVKDELQNIHEHIGKPEVSAKGKPHKPPFPTELGIRENKVTGPRVEEALREMAKNNPQQALESAQRFLAWKNYHHRNFNVKGIKELVGELKPKSSLLDSFKKMKDELQTTKKEEMLNTESTRQDMNKTF</sequence>
<evidence type="ECO:0000313" key="2">
    <source>
        <dbReference type="Proteomes" id="UP000234343"/>
    </source>
</evidence>
<organism evidence="1 2">
    <name type="scientific">Legionella sainthelensi</name>
    <dbReference type="NCBI Taxonomy" id="28087"/>
    <lineage>
        <taxon>Bacteria</taxon>
        <taxon>Pseudomonadati</taxon>
        <taxon>Pseudomonadota</taxon>
        <taxon>Gammaproteobacteria</taxon>
        <taxon>Legionellales</taxon>
        <taxon>Legionellaceae</taxon>
        <taxon>Legionella</taxon>
    </lineage>
</organism>
<accession>A0A2H5FKR6</accession>
<reference evidence="1 2" key="1">
    <citation type="submission" date="2017-12" db="EMBL/GenBank/DDBJ databases">
        <title>Legionella sainthelensi LA01-117, whole genome sequence of a clinical isolate from New Zealand.</title>
        <authorList>
            <person name="Cree S.L."/>
            <person name="Slow S."/>
            <person name="Kennedy M.A."/>
            <person name="Murdoch D.R."/>
            <person name="Biggs P.J."/>
            <person name="Anderson T."/>
        </authorList>
    </citation>
    <scope>NUCLEOTIDE SEQUENCE [LARGE SCALE GENOMIC DNA]</scope>
    <source>
        <strain evidence="1 2">LA01-117</strain>
    </source>
</reference>